<dbReference type="AlphaFoldDB" id="A0A3E4PLD3"/>
<gene>
    <name evidence="1" type="ORF">DXC93_12035</name>
</gene>
<protein>
    <submittedName>
        <fullName evidence="1">Uncharacterized protein</fullName>
    </submittedName>
</protein>
<dbReference type="RefSeq" id="WP_117660442.1">
    <property type="nucleotide sequence ID" value="NZ_QSRA01000017.1"/>
</dbReference>
<sequence length="417" mass="49357">MIKQVIKLILGQSKWNHLVSMIKYVKTQSYFKLGRNSIFQLNEEWEKEEYYVEGKHTFFGYYDIAQMNIEEDKILAHVVKHNAVTSNDRAIVGYFSITEKKFVQITTTRAWCWQQGARLRWHPLNSNRIILNDVEDEHYIARVVCLDTKETERVIPMALYDIDNNFTYGLSLNFSRLQRLRPGYGYDTLNDETETENAPSKDGIFYLDLRSNQIKLLISLKDLANDVDSEMKYQHYINHISIAPDGKSFIFFHIWNVPEFRNWKTRLCVYNLKTGKNRILEEKDKVSHYDWKGNEELLVTCYTEKKEQYYAIYNTITGEKKNLTSVCLNKDGHPSFYANETKFISDTYPLEHNLQTLFEYDINTNVQKEIVEAYSSPLLYGEQRCDMHPRLALSGKYITFDSTYSDNRRKIILLKRR</sequence>
<dbReference type="SUPFAM" id="SSF82171">
    <property type="entry name" value="DPP6 N-terminal domain-like"/>
    <property type="match status" value="1"/>
</dbReference>
<dbReference type="Proteomes" id="UP000261324">
    <property type="component" value="Unassembled WGS sequence"/>
</dbReference>
<proteinExistence type="predicted"/>
<name>A0A3E4PLD3_9FIRM</name>
<comment type="caution">
    <text evidence="1">The sequence shown here is derived from an EMBL/GenBank/DDBJ whole genome shotgun (WGS) entry which is preliminary data.</text>
</comment>
<dbReference type="EMBL" id="QSRA01000017">
    <property type="protein sequence ID" value="RGK80713.1"/>
    <property type="molecule type" value="Genomic_DNA"/>
</dbReference>
<reference evidence="1 2" key="1">
    <citation type="submission" date="2018-08" db="EMBL/GenBank/DDBJ databases">
        <title>A genome reference for cultivated species of the human gut microbiota.</title>
        <authorList>
            <person name="Zou Y."/>
            <person name="Xue W."/>
            <person name="Luo G."/>
        </authorList>
    </citation>
    <scope>NUCLEOTIDE SEQUENCE [LARGE SCALE GENOMIC DNA]</scope>
    <source>
        <strain evidence="1 2">TF09-3</strain>
    </source>
</reference>
<evidence type="ECO:0000313" key="2">
    <source>
        <dbReference type="Proteomes" id="UP000261324"/>
    </source>
</evidence>
<dbReference type="Gene3D" id="2.130.10.10">
    <property type="entry name" value="YVTN repeat-like/Quinoprotein amine dehydrogenase"/>
    <property type="match status" value="1"/>
</dbReference>
<dbReference type="InterPro" id="IPR015943">
    <property type="entry name" value="WD40/YVTN_repeat-like_dom_sf"/>
</dbReference>
<evidence type="ECO:0000313" key="1">
    <source>
        <dbReference type="EMBL" id="RGK80713.1"/>
    </source>
</evidence>
<organism evidence="1 2">
    <name type="scientific">Dorea formicigenerans</name>
    <dbReference type="NCBI Taxonomy" id="39486"/>
    <lineage>
        <taxon>Bacteria</taxon>
        <taxon>Bacillati</taxon>
        <taxon>Bacillota</taxon>
        <taxon>Clostridia</taxon>
        <taxon>Lachnospirales</taxon>
        <taxon>Lachnospiraceae</taxon>
        <taxon>Dorea</taxon>
    </lineage>
</organism>
<accession>A0A3E4PLD3</accession>